<dbReference type="Proteomes" id="UP000243459">
    <property type="component" value="Chromosome 9"/>
</dbReference>
<reference evidence="4" key="1">
    <citation type="journal article" date="2017" name="Nat. Commun.">
        <title>The asparagus genome sheds light on the origin and evolution of a young Y chromosome.</title>
        <authorList>
            <person name="Harkess A."/>
            <person name="Zhou J."/>
            <person name="Xu C."/>
            <person name="Bowers J.E."/>
            <person name="Van der Hulst R."/>
            <person name="Ayyampalayam S."/>
            <person name="Mercati F."/>
            <person name="Riccardi P."/>
            <person name="McKain M.R."/>
            <person name="Kakrana A."/>
            <person name="Tang H."/>
            <person name="Ray J."/>
            <person name="Groenendijk J."/>
            <person name="Arikit S."/>
            <person name="Mathioni S.M."/>
            <person name="Nakano M."/>
            <person name="Shan H."/>
            <person name="Telgmann-Rauber A."/>
            <person name="Kanno A."/>
            <person name="Yue Z."/>
            <person name="Chen H."/>
            <person name="Li W."/>
            <person name="Chen Y."/>
            <person name="Xu X."/>
            <person name="Zhang Y."/>
            <person name="Luo S."/>
            <person name="Chen H."/>
            <person name="Gao J."/>
            <person name="Mao Z."/>
            <person name="Pires J.C."/>
            <person name="Luo M."/>
            <person name="Kudrna D."/>
            <person name="Wing R.A."/>
            <person name="Meyers B.C."/>
            <person name="Yi K."/>
            <person name="Kong H."/>
            <person name="Lavrijsen P."/>
            <person name="Sunseri F."/>
            <person name="Falavigna A."/>
            <person name="Ye Y."/>
            <person name="Leebens-Mack J.H."/>
            <person name="Chen G."/>
        </authorList>
    </citation>
    <scope>NUCLEOTIDE SEQUENCE [LARGE SCALE GENOMIC DNA]</scope>
    <source>
        <strain evidence="4">cv. DH0086</strain>
    </source>
</reference>
<protein>
    <recommendedName>
        <fullName evidence="5">Pentacotripeptide-repeat region of PRORP domain-containing protein</fullName>
    </recommendedName>
</protein>
<organism evidence="3 4">
    <name type="scientific">Asparagus officinalis</name>
    <name type="common">Garden asparagus</name>
    <dbReference type="NCBI Taxonomy" id="4686"/>
    <lineage>
        <taxon>Eukaryota</taxon>
        <taxon>Viridiplantae</taxon>
        <taxon>Streptophyta</taxon>
        <taxon>Embryophyta</taxon>
        <taxon>Tracheophyta</taxon>
        <taxon>Spermatophyta</taxon>
        <taxon>Magnoliopsida</taxon>
        <taxon>Liliopsida</taxon>
        <taxon>Asparagales</taxon>
        <taxon>Asparagaceae</taxon>
        <taxon>Asparagoideae</taxon>
        <taxon>Asparagus</taxon>
    </lineage>
</organism>
<dbReference type="GO" id="GO:0003729">
    <property type="term" value="F:mRNA binding"/>
    <property type="evidence" value="ECO:0007669"/>
    <property type="project" value="EnsemblPlants"/>
</dbReference>
<name>A0A5P1E5E1_ASPOF</name>
<feature type="repeat" description="PPR" evidence="2">
    <location>
        <begin position="189"/>
        <end position="223"/>
    </location>
</feature>
<dbReference type="PROSITE" id="PS51375">
    <property type="entry name" value="PPR"/>
    <property type="match status" value="4"/>
</dbReference>
<keyword evidence="1" id="KW-0677">Repeat</keyword>
<dbReference type="Pfam" id="PF13041">
    <property type="entry name" value="PPR_2"/>
    <property type="match status" value="2"/>
</dbReference>
<dbReference type="PANTHER" id="PTHR47926">
    <property type="entry name" value="PENTATRICOPEPTIDE REPEAT-CONTAINING PROTEIN"/>
    <property type="match status" value="1"/>
</dbReference>
<dbReference type="GO" id="GO:0009451">
    <property type="term" value="P:RNA modification"/>
    <property type="evidence" value="ECO:0007669"/>
    <property type="project" value="InterPro"/>
</dbReference>
<dbReference type="Gene3D" id="1.25.40.10">
    <property type="entry name" value="Tetratricopeptide repeat domain"/>
    <property type="match status" value="3"/>
</dbReference>
<dbReference type="FunFam" id="1.25.40.10:FF:000285">
    <property type="entry name" value="Pentatricopeptide repeat-containing protein, chloroplastic"/>
    <property type="match status" value="1"/>
</dbReference>
<dbReference type="InterPro" id="IPR002885">
    <property type="entry name" value="PPR_rpt"/>
</dbReference>
<feature type="repeat" description="PPR" evidence="2">
    <location>
        <begin position="325"/>
        <end position="355"/>
    </location>
</feature>
<evidence type="ECO:0008006" key="5">
    <source>
        <dbReference type="Google" id="ProtNLM"/>
    </source>
</evidence>
<dbReference type="FunFam" id="1.25.40.10:FF:001058">
    <property type="entry name" value="Pentatricopeptide repeat-containing protein chloroplastic"/>
    <property type="match status" value="1"/>
</dbReference>
<feature type="repeat" description="PPR" evidence="2">
    <location>
        <begin position="88"/>
        <end position="122"/>
    </location>
</feature>
<proteinExistence type="predicted"/>
<evidence type="ECO:0000313" key="4">
    <source>
        <dbReference type="Proteomes" id="UP000243459"/>
    </source>
</evidence>
<dbReference type="Pfam" id="PF01535">
    <property type="entry name" value="PPR"/>
    <property type="match status" value="4"/>
</dbReference>
<dbReference type="NCBIfam" id="TIGR00756">
    <property type="entry name" value="PPR"/>
    <property type="match status" value="3"/>
</dbReference>
<accession>A0A5P1E5E1</accession>
<feature type="repeat" description="PPR" evidence="2">
    <location>
        <begin position="290"/>
        <end position="324"/>
    </location>
</feature>
<dbReference type="PANTHER" id="PTHR47926:SF354">
    <property type="entry name" value="REPEAT (PPR-LIKE) SUPERFAMILY PROTEIN, PUTATIVE-RELATED"/>
    <property type="match status" value="1"/>
</dbReference>
<dbReference type="OrthoDB" id="1891906at2759"/>
<gene>
    <name evidence="3" type="ORF">A4U43_C09F3790</name>
</gene>
<dbReference type="EMBL" id="CM007389">
    <property type="protein sequence ID" value="ONK57758.1"/>
    <property type="molecule type" value="Genomic_DNA"/>
</dbReference>
<evidence type="ECO:0000256" key="1">
    <source>
        <dbReference type="ARBA" id="ARBA00022737"/>
    </source>
</evidence>
<dbReference type="InterPro" id="IPR011990">
    <property type="entry name" value="TPR-like_helical_dom_sf"/>
</dbReference>
<dbReference type="InterPro" id="IPR046960">
    <property type="entry name" value="PPR_At4g14850-like_plant"/>
</dbReference>
<sequence length="394" mass="44520">MRREALIVWRRMVSEGIEMNSVIVTSVLPVIGEVLDRKLGREIHGYMVRRYPEFKKMMFVLSGLIDMYCKCGDMVSARHVFYGSTGRNVVSWTALISGYASNGRLEQALRSIVWMQHERIQPDVVTVATVLPICTQLKALKQGKEIHAYALKNWFIPNSSVETSLVNMYAECGKLDCSCRVFDGMRNKNVIAWTALIDSYIKNDHLIDALDVFRSMRLVHHNPDAVALGRVLSISGNLKALRTGKEIHAQVYKMKLESTPFLVGEIVKMYGKNGDTENARKVFDGVHSKGSLTCTAIIEAYGYNGRYREAIDLFDWMQSQGYVPNHFTFDAILGICERAGFAKEAVEVFDSMVKKYKLKATEGHCDSIIGLLTRTGRVMEAQRFIYLKSTLGQI</sequence>
<dbReference type="Gramene" id="ONK57758">
    <property type="protein sequence ID" value="ONK57758"/>
    <property type="gene ID" value="A4U43_C09F3790"/>
</dbReference>
<evidence type="ECO:0000256" key="2">
    <source>
        <dbReference type="PROSITE-ProRule" id="PRU00708"/>
    </source>
</evidence>
<dbReference type="AlphaFoldDB" id="A0A5P1E5E1"/>
<dbReference type="OMA" id="EASKEHC"/>
<keyword evidence="4" id="KW-1185">Reference proteome</keyword>
<evidence type="ECO:0000313" key="3">
    <source>
        <dbReference type="EMBL" id="ONK57758.1"/>
    </source>
</evidence>